<feature type="transmembrane region" description="Helical" evidence="4">
    <location>
        <begin position="39"/>
        <end position="64"/>
    </location>
</feature>
<feature type="transmembrane region" description="Helical" evidence="4">
    <location>
        <begin position="76"/>
        <end position="96"/>
    </location>
</feature>
<dbReference type="GO" id="GO:0022857">
    <property type="term" value="F:transmembrane transporter activity"/>
    <property type="evidence" value="ECO:0007669"/>
    <property type="project" value="InterPro"/>
</dbReference>
<feature type="transmembrane region" description="Helical" evidence="4">
    <location>
        <begin position="324"/>
        <end position="349"/>
    </location>
</feature>
<dbReference type="SUPFAM" id="SSF103473">
    <property type="entry name" value="MFS general substrate transporter"/>
    <property type="match status" value="1"/>
</dbReference>
<dbReference type="Proteomes" id="UP001151234">
    <property type="component" value="Unassembled WGS sequence"/>
</dbReference>
<dbReference type="Gene3D" id="1.20.1250.20">
    <property type="entry name" value="MFS general substrate transporter like domains"/>
    <property type="match status" value="2"/>
</dbReference>
<feature type="transmembrane region" description="Helical" evidence="4">
    <location>
        <begin position="203"/>
        <end position="220"/>
    </location>
</feature>
<dbReference type="Pfam" id="PF06779">
    <property type="entry name" value="MFS_4"/>
    <property type="match status" value="1"/>
</dbReference>
<feature type="transmembrane region" description="Helical" evidence="4">
    <location>
        <begin position="355"/>
        <end position="378"/>
    </location>
</feature>
<reference evidence="6" key="1">
    <citation type="submission" date="2022-11" db="EMBL/GenBank/DDBJ databases">
        <title>Draft genome sequence of Hoeflea poritis E7-10 and Hoeflea prorocentri PM5-8, separated from scleractinian coral Porites lutea and marine dinoflagellate.</title>
        <authorList>
            <person name="Zhang G."/>
            <person name="Wei Q."/>
            <person name="Cai L."/>
        </authorList>
    </citation>
    <scope>NUCLEOTIDE SEQUENCE</scope>
    <source>
        <strain evidence="6">PM5-8</strain>
    </source>
</reference>
<keyword evidence="3 4" id="KW-0472">Membrane</keyword>
<feature type="transmembrane region" description="Helical" evidence="4">
    <location>
        <begin position="232"/>
        <end position="257"/>
    </location>
</feature>
<gene>
    <name evidence="6" type="ORF">OQ273_12640</name>
</gene>
<feature type="transmembrane region" description="Helical" evidence="4">
    <location>
        <begin position="102"/>
        <end position="121"/>
    </location>
</feature>
<evidence type="ECO:0000256" key="4">
    <source>
        <dbReference type="SAM" id="Phobius"/>
    </source>
</evidence>
<dbReference type="PROSITE" id="PS50850">
    <property type="entry name" value="MFS"/>
    <property type="match status" value="1"/>
</dbReference>
<keyword evidence="7" id="KW-1185">Reference proteome</keyword>
<evidence type="ECO:0000256" key="2">
    <source>
        <dbReference type="ARBA" id="ARBA00022989"/>
    </source>
</evidence>
<dbReference type="EMBL" id="JAPJZI010000001">
    <property type="protein sequence ID" value="MDA5399422.1"/>
    <property type="molecule type" value="Genomic_DNA"/>
</dbReference>
<dbReference type="InterPro" id="IPR010645">
    <property type="entry name" value="MFS_4"/>
</dbReference>
<evidence type="ECO:0000259" key="5">
    <source>
        <dbReference type="PROSITE" id="PS50850"/>
    </source>
</evidence>
<name>A0A9X3UJ78_9HYPH</name>
<feature type="domain" description="Major facilitator superfamily (MFS) profile" evidence="5">
    <location>
        <begin position="203"/>
        <end position="388"/>
    </location>
</feature>
<dbReference type="AlphaFoldDB" id="A0A9X3UJ78"/>
<dbReference type="InterPro" id="IPR036259">
    <property type="entry name" value="MFS_trans_sf"/>
</dbReference>
<proteinExistence type="predicted"/>
<feature type="transmembrane region" description="Helical" evidence="4">
    <location>
        <begin position="133"/>
        <end position="155"/>
    </location>
</feature>
<feature type="transmembrane region" description="Helical" evidence="4">
    <location>
        <begin position="161"/>
        <end position="182"/>
    </location>
</feature>
<dbReference type="InterPro" id="IPR020846">
    <property type="entry name" value="MFS_dom"/>
</dbReference>
<evidence type="ECO:0000313" key="7">
    <source>
        <dbReference type="Proteomes" id="UP001151234"/>
    </source>
</evidence>
<dbReference type="PANTHER" id="PTHR23537:SF1">
    <property type="entry name" value="SUGAR TRANSPORTER"/>
    <property type="match status" value="1"/>
</dbReference>
<evidence type="ECO:0000256" key="3">
    <source>
        <dbReference type="ARBA" id="ARBA00023136"/>
    </source>
</evidence>
<comment type="caution">
    <text evidence="6">The sequence shown here is derived from an EMBL/GenBank/DDBJ whole genome shotgun (WGS) entry which is preliminary data.</text>
</comment>
<feature type="transmembrane region" description="Helical" evidence="4">
    <location>
        <begin position="7"/>
        <end position="27"/>
    </location>
</feature>
<dbReference type="GO" id="GO:0005886">
    <property type="term" value="C:plasma membrane"/>
    <property type="evidence" value="ECO:0007669"/>
    <property type="project" value="TreeGrafter"/>
</dbReference>
<dbReference type="PANTHER" id="PTHR23537">
    <property type="match status" value="1"/>
</dbReference>
<dbReference type="RefSeq" id="WP_267990859.1">
    <property type="nucleotide sequence ID" value="NZ_JAPJZI010000001.1"/>
</dbReference>
<evidence type="ECO:0000256" key="1">
    <source>
        <dbReference type="ARBA" id="ARBA00022692"/>
    </source>
</evidence>
<evidence type="ECO:0000313" key="6">
    <source>
        <dbReference type="EMBL" id="MDA5399422.1"/>
    </source>
</evidence>
<protein>
    <submittedName>
        <fullName evidence="6">YbfB/YjiJ family MFS transporter</fullName>
    </submittedName>
</protein>
<keyword evidence="2 4" id="KW-1133">Transmembrane helix</keyword>
<accession>A0A9X3UJ78</accession>
<keyword evidence="1 4" id="KW-0812">Transmembrane</keyword>
<feature type="transmembrane region" description="Helical" evidence="4">
    <location>
        <begin position="269"/>
        <end position="287"/>
    </location>
</feature>
<sequence length="388" mass="40010">MSDFPLRITLIGFGCLALAMGIGRFAFTPLLPMMQTDGLLGLTSGGALASIHFLGYWLGAMWAAGRRLPPKRALRLSLFAIAASTLGMGLTGDIIVWSVLRFLAGFFSALTLVLVSSYYVKRLAETGRLKAQGWIFSGVGAGIALAGLAAMAFMVGGVESAPAWVVLGAFSVTAAVALSLGLGSEIEPAPHSQAEGGKGRAPLQWAAITAYGAAGLGYIVPATYLPVMAREIIASPLVFGWAWPVFGASAFLSTLLAARLQARYTNRQIWILSQLVMAFGLILPVAYSGLASIIIAGICVGGTFMIITMMGMKEAHRVAPPADVMRHIGVLTAAFAFGQMVGPVLAGAVSALTGSFAVALALTCALLVVTACALALAAGSEGKEPVSV</sequence>
<organism evidence="6 7">
    <name type="scientific">Hoeflea prorocentri</name>
    <dbReference type="NCBI Taxonomy" id="1922333"/>
    <lineage>
        <taxon>Bacteria</taxon>
        <taxon>Pseudomonadati</taxon>
        <taxon>Pseudomonadota</taxon>
        <taxon>Alphaproteobacteria</taxon>
        <taxon>Hyphomicrobiales</taxon>
        <taxon>Rhizobiaceae</taxon>
        <taxon>Hoeflea</taxon>
    </lineage>
</organism>